<organism evidence="2 3">
    <name type="scientific">Ditylenchus dipsaci</name>
    <dbReference type="NCBI Taxonomy" id="166011"/>
    <lineage>
        <taxon>Eukaryota</taxon>
        <taxon>Metazoa</taxon>
        <taxon>Ecdysozoa</taxon>
        <taxon>Nematoda</taxon>
        <taxon>Chromadorea</taxon>
        <taxon>Rhabditida</taxon>
        <taxon>Tylenchina</taxon>
        <taxon>Tylenchomorpha</taxon>
        <taxon>Sphaerularioidea</taxon>
        <taxon>Anguinidae</taxon>
        <taxon>Anguininae</taxon>
        <taxon>Ditylenchus</taxon>
    </lineage>
</organism>
<keyword evidence="2" id="KW-1185">Reference proteome</keyword>
<reference evidence="3" key="1">
    <citation type="submission" date="2022-11" db="UniProtKB">
        <authorList>
            <consortium name="WormBaseParasite"/>
        </authorList>
    </citation>
    <scope>IDENTIFICATION</scope>
</reference>
<dbReference type="Proteomes" id="UP000887574">
    <property type="component" value="Unplaced"/>
</dbReference>
<name>A0A915EGM7_9BILA</name>
<accession>A0A915EGM7</accession>
<protein>
    <submittedName>
        <fullName evidence="3">F-box domain-containing protein</fullName>
    </submittedName>
</protein>
<feature type="domain" description="F-box" evidence="1">
    <location>
        <begin position="61"/>
        <end position="117"/>
    </location>
</feature>
<dbReference type="Pfam" id="PF00646">
    <property type="entry name" value="F-box"/>
    <property type="match status" value="1"/>
</dbReference>
<dbReference type="SUPFAM" id="SSF81383">
    <property type="entry name" value="F-box domain"/>
    <property type="match status" value="1"/>
</dbReference>
<dbReference type="WBParaSite" id="jg6136.1">
    <property type="protein sequence ID" value="jg6136.1"/>
    <property type="gene ID" value="jg6136"/>
</dbReference>
<sequence length="345" mass="39582">MLTIQVLTNEVAMQSGNETDSSTLSAFSTSFNDDSILRQRPTSHRCRAVAKFSRRRVSIVPTTLLYNPVNVIYRIFSYLNKRDLVSLMMTCKDLQTLERRVLSGSSSISSEEHYRNSLHAILDRKIKVLLKSDTDDSEFSSWCSPPPVIRCSLSHLDLSYAKFSKPAILDDFLERCHNLIGSRWRHFYRRQNMLVELNIGWADFSNETISIACGLFPPSLEKLSFSGTRDLSEMNDWNVKRICEDCSNLQELDLSDDTVITEKALEYINKLPRLKMLWIEPMSFLSLQNLKVLNVYGCLTEDGYDVLRNRLRSTGVNVSPFTCIAQPTVGESVSSIWGQRTRDWY</sequence>
<evidence type="ECO:0000313" key="3">
    <source>
        <dbReference type="WBParaSite" id="jg6136.1"/>
    </source>
</evidence>
<dbReference type="PROSITE" id="PS50181">
    <property type="entry name" value="FBOX"/>
    <property type="match status" value="1"/>
</dbReference>
<dbReference type="SUPFAM" id="SSF52047">
    <property type="entry name" value="RNI-like"/>
    <property type="match status" value="1"/>
</dbReference>
<evidence type="ECO:0000259" key="1">
    <source>
        <dbReference type="PROSITE" id="PS50181"/>
    </source>
</evidence>
<evidence type="ECO:0000313" key="2">
    <source>
        <dbReference type="Proteomes" id="UP000887574"/>
    </source>
</evidence>
<dbReference type="InterPro" id="IPR032675">
    <property type="entry name" value="LRR_dom_sf"/>
</dbReference>
<dbReference type="CDD" id="cd09917">
    <property type="entry name" value="F-box_SF"/>
    <property type="match status" value="1"/>
</dbReference>
<dbReference type="InterPro" id="IPR001810">
    <property type="entry name" value="F-box_dom"/>
</dbReference>
<dbReference type="Gene3D" id="3.80.10.10">
    <property type="entry name" value="Ribonuclease Inhibitor"/>
    <property type="match status" value="2"/>
</dbReference>
<dbReference type="AlphaFoldDB" id="A0A915EGM7"/>
<proteinExistence type="predicted"/>
<dbReference type="InterPro" id="IPR036047">
    <property type="entry name" value="F-box-like_dom_sf"/>
</dbReference>